<gene>
    <name evidence="1" type="ORF">NCTC11189_01882</name>
</gene>
<dbReference type="Proteomes" id="UP000387692">
    <property type="component" value="Unassembled WGS sequence"/>
</dbReference>
<dbReference type="EMBL" id="CABEHV010000004">
    <property type="protein sequence ID" value="VTS45590.1"/>
    <property type="molecule type" value="Genomic_DNA"/>
</dbReference>
<protein>
    <submittedName>
        <fullName evidence="1">Uncharacterized protein</fullName>
    </submittedName>
</protein>
<sequence>MALSIGVSDSSKDFAKQITRETTVPKSIQTVDYTIGVINEGKENEFPYASLTAVDPTLFQKFESIGQEHYCPTFKVKLKGYRGEDLTPLIGKELTFSEYEVAFVFDKFKQPIGLSLVLELSDISVI</sequence>
<accession>A0A4U9ZXC7</accession>
<proteinExistence type="predicted"/>
<reference evidence="1 2" key="1">
    <citation type="submission" date="2019-05" db="EMBL/GenBank/DDBJ databases">
        <authorList>
            <consortium name="Pathogen Informatics"/>
        </authorList>
    </citation>
    <scope>NUCLEOTIDE SEQUENCE [LARGE SCALE GENOMIC DNA]</scope>
    <source>
        <strain evidence="1 2">NCTC11189</strain>
    </source>
</reference>
<evidence type="ECO:0000313" key="2">
    <source>
        <dbReference type="Proteomes" id="UP000387692"/>
    </source>
</evidence>
<organism evidence="1 2">
    <name type="scientific">Streptococcus mitis</name>
    <dbReference type="NCBI Taxonomy" id="28037"/>
    <lineage>
        <taxon>Bacteria</taxon>
        <taxon>Bacillati</taxon>
        <taxon>Bacillota</taxon>
        <taxon>Bacilli</taxon>
        <taxon>Lactobacillales</taxon>
        <taxon>Streptococcaceae</taxon>
        <taxon>Streptococcus</taxon>
        <taxon>Streptococcus mitis group</taxon>
    </lineage>
</organism>
<name>A0A4U9ZXC7_STRMT</name>
<evidence type="ECO:0000313" key="1">
    <source>
        <dbReference type="EMBL" id="VTS45590.1"/>
    </source>
</evidence>
<dbReference type="AlphaFoldDB" id="A0A4U9ZXC7"/>
<dbReference type="RefSeq" id="WP_143952846.1">
    <property type="nucleotide sequence ID" value="NZ_CABEHV010000004.1"/>
</dbReference>